<dbReference type="VEuPathDB" id="FungiDB:TREMEDRAFT_70892"/>
<dbReference type="PROSITE" id="PS50102">
    <property type="entry name" value="RRM"/>
    <property type="match status" value="1"/>
</dbReference>
<feature type="region of interest" description="Disordered" evidence="3">
    <location>
        <begin position="398"/>
        <end position="481"/>
    </location>
</feature>
<feature type="compositionally biased region" description="Polar residues" evidence="3">
    <location>
        <begin position="398"/>
        <end position="413"/>
    </location>
</feature>
<dbReference type="EMBL" id="SDIL01000070">
    <property type="protein sequence ID" value="RXK37390.1"/>
    <property type="molecule type" value="Genomic_DNA"/>
</dbReference>
<feature type="compositionally biased region" description="Low complexity" evidence="3">
    <location>
        <begin position="464"/>
        <end position="475"/>
    </location>
</feature>
<feature type="compositionally biased region" description="Basic and acidic residues" evidence="3">
    <location>
        <begin position="415"/>
        <end position="425"/>
    </location>
</feature>
<organism evidence="5 6">
    <name type="scientific">Tremella mesenterica</name>
    <name type="common">Jelly fungus</name>
    <dbReference type="NCBI Taxonomy" id="5217"/>
    <lineage>
        <taxon>Eukaryota</taxon>
        <taxon>Fungi</taxon>
        <taxon>Dikarya</taxon>
        <taxon>Basidiomycota</taxon>
        <taxon>Agaricomycotina</taxon>
        <taxon>Tremellomycetes</taxon>
        <taxon>Tremellales</taxon>
        <taxon>Tremellaceae</taxon>
        <taxon>Tremella</taxon>
    </lineage>
</organism>
<evidence type="ECO:0000256" key="1">
    <source>
        <dbReference type="ARBA" id="ARBA00022884"/>
    </source>
</evidence>
<dbReference type="Proteomes" id="UP000289152">
    <property type="component" value="Unassembled WGS sequence"/>
</dbReference>
<evidence type="ECO:0000259" key="4">
    <source>
        <dbReference type="PROSITE" id="PS50102"/>
    </source>
</evidence>
<feature type="compositionally biased region" description="Gly residues" evidence="3">
    <location>
        <begin position="783"/>
        <end position="799"/>
    </location>
</feature>
<reference evidence="5 6" key="1">
    <citation type="submission" date="2016-06" db="EMBL/GenBank/DDBJ databases">
        <title>Evolution of pathogenesis and genome organization in the Tremellales.</title>
        <authorList>
            <person name="Cuomo C."/>
            <person name="Litvintseva A."/>
            <person name="Heitman J."/>
            <person name="Chen Y."/>
            <person name="Sun S."/>
            <person name="Springer D."/>
            <person name="Dromer F."/>
            <person name="Young S."/>
            <person name="Zeng Q."/>
            <person name="Chapman S."/>
            <person name="Gujja S."/>
            <person name="Saif S."/>
            <person name="Birren B."/>
        </authorList>
    </citation>
    <scope>NUCLEOTIDE SEQUENCE [LARGE SCALE GENOMIC DNA]</scope>
    <source>
        <strain evidence="5 6">ATCC 28783</strain>
    </source>
</reference>
<dbReference type="STRING" id="5217.A0A4Q1BIE7"/>
<feature type="region of interest" description="Disordered" evidence="3">
    <location>
        <begin position="1"/>
        <end position="115"/>
    </location>
</feature>
<feature type="region of interest" description="Disordered" evidence="3">
    <location>
        <begin position="699"/>
        <end position="728"/>
    </location>
</feature>
<feature type="compositionally biased region" description="Pro residues" evidence="3">
    <location>
        <begin position="73"/>
        <end position="88"/>
    </location>
</feature>
<feature type="compositionally biased region" description="Low complexity" evidence="3">
    <location>
        <begin position="800"/>
        <end position="815"/>
    </location>
</feature>
<feature type="region of interest" description="Disordered" evidence="3">
    <location>
        <begin position="551"/>
        <end position="579"/>
    </location>
</feature>
<gene>
    <name evidence="5" type="ORF">M231_05377</name>
</gene>
<feature type="compositionally biased region" description="Low complexity" evidence="3">
    <location>
        <begin position="17"/>
        <end position="37"/>
    </location>
</feature>
<evidence type="ECO:0000256" key="3">
    <source>
        <dbReference type="SAM" id="MobiDB-lite"/>
    </source>
</evidence>
<dbReference type="SUPFAM" id="SSF54928">
    <property type="entry name" value="RNA-binding domain, RBD"/>
    <property type="match status" value="1"/>
</dbReference>
<feature type="region of interest" description="Disordered" evidence="3">
    <location>
        <begin position="747"/>
        <end position="821"/>
    </location>
</feature>
<dbReference type="SMART" id="SM00360">
    <property type="entry name" value="RRM"/>
    <property type="match status" value="1"/>
</dbReference>
<accession>A0A4Q1BIE7</accession>
<dbReference type="InParanoid" id="A0A4Q1BIE7"/>
<dbReference type="Gene3D" id="3.30.70.330">
    <property type="match status" value="2"/>
</dbReference>
<dbReference type="PANTHER" id="PTHR10501">
    <property type="entry name" value="U1 SMALL NUCLEAR RIBONUCLEOPROTEIN A/U2 SMALL NUCLEAR RIBONUCLEOPROTEIN B"/>
    <property type="match status" value="1"/>
</dbReference>
<evidence type="ECO:0000313" key="5">
    <source>
        <dbReference type="EMBL" id="RXK37390.1"/>
    </source>
</evidence>
<dbReference type="FunFam" id="3.30.70.330:FF:000428">
    <property type="entry name" value="Related to WHI3-involved in regulation of cell size"/>
    <property type="match status" value="1"/>
</dbReference>
<proteinExistence type="predicted"/>
<keyword evidence="1 2" id="KW-0694">RNA-binding</keyword>
<dbReference type="OrthoDB" id="431169at2759"/>
<feature type="compositionally biased region" description="Low complexity" evidence="3">
    <location>
        <begin position="747"/>
        <end position="773"/>
    </location>
</feature>
<feature type="compositionally biased region" description="Polar residues" evidence="3">
    <location>
        <begin position="426"/>
        <end position="450"/>
    </location>
</feature>
<dbReference type="InterPro" id="IPR000504">
    <property type="entry name" value="RRM_dom"/>
</dbReference>
<feature type="region of interest" description="Disordered" evidence="3">
    <location>
        <begin position="169"/>
        <end position="195"/>
    </location>
</feature>
<sequence>MALQQPPRAPSAASGISGMSGLSKGPSSGSDSLGSPDDPSHYQHAPHASLSMHPGVGVPIPNADPSAFLPPVTSSPPPQTPSYIPPPQHAMAPDPIHSMPSWPPEPWRAGPSQFPPRSAYRQSVPNGHMQHNIPANLDSSYPRSMSIAGTGVGIGGVGLQHPAMQAVMMNGNRPGSAQGRRRREREDERERERDEDEVISTIFVVGFPDDMQEREFANLFTFAPGFEAATLKFPSGQRHREPTAALLAELQHLAALQQEHGEGNQPGLEDAIAALQLSATASTSASTTPSAAISLTPSAPSNPMLGGGGPTLPSIPPRRQTIGFARFRSRADALSAKEHLQGRRIDVLTGATLKAEMAKKNLHTKRNATNEEFLGLLLRSGRLAGLVHPGISGSNPGLSINGQGNLSSASQSAKEAWDSFDRERQSQNILSQSDPTRSTVQPSSVSSPLNSFPPYHPGSSMTNPSSSPPLSAKSPTTRPSNSKALLALAEEEDELEGWSVGMGVGTVGMVSGYVPRRAERLEILDRPGAAGQPTVVGMGYQSHTAFQGFGSSPPGGSDHMSETRSLGALSNTNPADQNPPINTLYVGNLPAISPPTHPPNFLEEALRGLFSRSAGFKRMSFRQKINGPMCFVEFEDIPYAAQAIQELYGHTLGGLVKGGIRLSYSKNSLGQRGSSHQTITPPVFGGIAQAVAMAHLNTTSPNQYGSAPIPMPQAENRDDPSLMGTSLSPTAAPFMAMSPRSRYFDSSVFSSSSVPSSSPNAPNVNSNNTNSSNGRDSFSAGVPVGGSGHGSGSGTGGGYTSFPSTTNSNISNTTTAPVPVGSPIRTPASFSWLGGGAYGFGDGPFNNLTPGSLTGAANAWTQTPSGH</sequence>
<protein>
    <recommendedName>
        <fullName evidence="4">RRM domain-containing protein</fullName>
    </recommendedName>
</protein>
<comment type="caution">
    <text evidence="5">The sequence shown here is derived from an EMBL/GenBank/DDBJ whole genome shotgun (WGS) entry which is preliminary data.</text>
</comment>
<dbReference type="AlphaFoldDB" id="A0A4Q1BIE7"/>
<feature type="domain" description="RRM" evidence="4">
    <location>
        <begin position="582"/>
        <end position="667"/>
    </location>
</feature>
<dbReference type="InterPro" id="IPR035979">
    <property type="entry name" value="RBD_domain_sf"/>
</dbReference>
<dbReference type="GO" id="GO:0003723">
    <property type="term" value="F:RNA binding"/>
    <property type="evidence" value="ECO:0007669"/>
    <property type="project" value="UniProtKB-UniRule"/>
</dbReference>
<dbReference type="InterPro" id="IPR012677">
    <property type="entry name" value="Nucleotide-bd_a/b_plait_sf"/>
</dbReference>
<name>A0A4Q1BIE7_TREME</name>
<feature type="compositionally biased region" description="Polar residues" evidence="3">
    <location>
        <begin position="568"/>
        <end position="579"/>
    </location>
</feature>
<evidence type="ECO:0000256" key="2">
    <source>
        <dbReference type="PROSITE-ProRule" id="PRU00176"/>
    </source>
</evidence>
<dbReference type="Pfam" id="PF00076">
    <property type="entry name" value="RRM_1"/>
    <property type="match status" value="1"/>
</dbReference>
<evidence type="ECO:0000313" key="6">
    <source>
        <dbReference type="Proteomes" id="UP000289152"/>
    </source>
</evidence>
<keyword evidence="6" id="KW-1185">Reference proteome</keyword>